<evidence type="ECO:0000259" key="3">
    <source>
        <dbReference type="Pfam" id="PF05368"/>
    </source>
</evidence>
<dbReference type="SUPFAM" id="SSF51735">
    <property type="entry name" value="NAD(P)-binding Rossmann-fold domains"/>
    <property type="match status" value="1"/>
</dbReference>
<dbReference type="OrthoDB" id="3358371at2759"/>
<dbReference type="GO" id="GO:0005634">
    <property type="term" value="C:nucleus"/>
    <property type="evidence" value="ECO:0007669"/>
    <property type="project" value="TreeGrafter"/>
</dbReference>
<reference evidence="4" key="1">
    <citation type="journal article" date="2020" name="Stud. Mycol.">
        <title>101 Dothideomycetes genomes: a test case for predicting lifestyles and emergence of pathogens.</title>
        <authorList>
            <person name="Haridas S."/>
            <person name="Albert R."/>
            <person name="Binder M."/>
            <person name="Bloem J."/>
            <person name="Labutti K."/>
            <person name="Salamov A."/>
            <person name="Andreopoulos B."/>
            <person name="Baker S."/>
            <person name="Barry K."/>
            <person name="Bills G."/>
            <person name="Bluhm B."/>
            <person name="Cannon C."/>
            <person name="Castanera R."/>
            <person name="Culley D."/>
            <person name="Daum C."/>
            <person name="Ezra D."/>
            <person name="Gonzalez J."/>
            <person name="Henrissat B."/>
            <person name="Kuo A."/>
            <person name="Liang C."/>
            <person name="Lipzen A."/>
            <person name="Lutzoni F."/>
            <person name="Magnuson J."/>
            <person name="Mondo S."/>
            <person name="Nolan M."/>
            <person name="Ohm R."/>
            <person name="Pangilinan J."/>
            <person name="Park H.-J."/>
            <person name="Ramirez L."/>
            <person name="Alfaro M."/>
            <person name="Sun H."/>
            <person name="Tritt A."/>
            <person name="Yoshinaga Y."/>
            <person name="Zwiers L.-H."/>
            <person name="Turgeon B."/>
            <person name="Goodwin S."/>
            <person name="Spatafora J."/>
            <person name="Crous P."/>
            <person name="Grigoriev I."/>
        </authorList>
    </citation>
    <scope>NUCLEOTIDE SEQUENCE</scope>
    <source>
        <strain evidence="4">CBS 207.26</strain>
    </source>
</reference>
<dbReference type="InterPro" id="IPR008030">
    <property type="entry name" value="NmrA-like"/>
</dbReference>
<evidence type="ECO:0000313" key="5">
    <source>
        <dbReference type="Proteomes" id="UP000800200"/>
    </source>
</evidence>
<name>A0A6A6E9Q5_9PEZI</name>
<gene>
    <name evidence="4" type="ORF">K469DRAFT_724485</name>
</gene>
<dbReference type="InterPro" id="IPR051164">
    <property type="entry name" value="NmrA-like_oxidored"/>
</dbReference>
<dbReference type="Gene3D" id="3.40.50.720">
    <property type="entry name" value="NAD(P)-binding Rossmann-like Domain"/>
    <property type="match status" value="1"/>
</dbReference>
<keyword evidence="5" id="KW-1185">Reference proteome</keyword>
<keyword evidence="2" id="KW-0521">NADP</keyword>
<dbReference type="Proteomes" id="UP000800200">
    <property type="component" value="Unassembled WGS sequence"/>
</dbReference>
<dbReference type="PANTHER" id="PTHR42748">
    <property type="entry name" value="NITROGEN METABOLITE REPRESSION PROTEIN NMRA FAMILY MEMBER"/>
    <property type="match status" value="1"/>
</dbReference>
<dbReference type="AlphaFoldDB" id="A0A6A6E9Q5"/>
<proteinExistence type="inferred from homology"/>
<organism evidence="4 5">
    <name type="scientific">Zopfia rhizophila CBS 207.26</name>
    <dbReference type="NCBI Taxonomy" id="1314779"/>
    <lineage>
        <taxon>Eukaryota</taxon>
        <taxon>Fungi</taxon>
        <taxon>Dikarya</taxon>
        <taxon>Ascomycota</taxon>
        <taxon>Pezizomycotina</taxon>
        <taxon>Dothideomycetes</taxon>
        <taxon>Dothideomycetes incertae sedis</taxon>
        <taxon>Zopfiaceae</taxon>
        <taxon>Zopfia</taxon>
    </lineage>
</organism>
<dbReference type="Gene3D" id="3.90.25.10">
    <property type="entry name" value="UDP-galactose 4-epimerase, domain 1"/>
    <property type="match status" value="1"/>
</dbReference>
<evidence type="ECO:0000256" key="1">
    <source>
        <dbReference type="ARBA" id="ARBA00006328"/>
    </source>
</evidence>
<sequence>MSKLVTVFGATGNQGASVIKHILTDAAVSKEFRIRGITRDVSKLAAQTLAKQGVEMKSADMNSRFSLADVIRGSHTVFLAASEYDIEVGVQYMIFSSLLHVTKTTSGRLTHVPHFNGKADIEEYIRESGLPATYYPPGYPMSNFIQMLRKEKDGFYTLAYPVEKDAKFPLIDIAEDTDEYSQCTGAIMKNHDRLLGARIYGAADYYTPERILAGLEEVTGEKTRPLQVSNEVYKSFLPDFMAEGMLENHLFIESPGYYNAASLNESHAI</sequence>
<dbReference type="Pfam" id="PF05368">
    <property type="entry name" value="NmrA"/>
    <property type="match status" value="1"/>
</dbReference>
<protein>
    <submittedName>
        <fullName evidence="4">NAD(P)-binding protein</fullName>
    </submittedName>
</protein>
<accession>A0A6A6E9Q5</accession>
<evidence type="ECO:0000313" key="4">
    <source>
        <dbReference type="EMBL" id="KAF2188544.1"/>
    </source>
</evidence>
<dbReference type="CDD" id="cd05251">
    <property type="entry name" value="NmrA_like_SDR_a"/>
    <property type="match status" value="1"/>
</dbReference>
<dbReference type="EMBL" id="ML994623">
    <property type="protein sequence ID" value="KAF2188544.1"/>
    <property type="molecule type" value="Genomic_DNA"/>
</dbReference>
<dbReference type="PANTHER" id="PTHR42748:SF31">
    <property type="entry name" value="NMRA-LIKE DOMAIN-CONTAINING PROTEIN-RELATED"/>
    <property type="match status" value="1"/>
</dbReference>
<evidence type="ECO:0000256" key="2">
    <source>
        <dbReference type="ARBA" id="ARBA00022857"/>
    </source>
</evidence>
<comment type="similarity">
    <text evidence="1">Belongs to the NmrA-type oxidoreductase family.</text>
</comment>
<dbReference type="InterPro" id="IPR036291">
    <property type="entry name" value="NAD(P)-bd_dom_sf"/>
</dbReference>
<feature type="domain" description="NmrA-like" evidence="3">
    <location>
        <begin position="1"/>
        <end position="259"/>
    </location>
</feature>